<reference evidence="2" key="2">
    <citation type="journal article" date="2023" name="IMA Fungus">
        <title>Comparative genomic study of the Penicillium genus elucidates a diverse pangenome and 15 lateral gene transfer events.</title>
        <authorList>
            <person name="Petersen C."/>
            <person name="Sorensen T."/>
            <person name="Nielsen M.R."/>
            <person name="Sondergaard T.E."/>
            <person name="Sorensen J.L."/>
            <person name="Fitzpatrick D.A."/>
            <person name="Frisvad J.C."/>
            <person name="Nielsen K.L."/>
        </authorList>
    </citation>
    <scope>NUCLEOTIDE SEQUENCE</scope>
    <source>
        <strain evidence="2">IBT 17660</strain>
    </source>
</reference>
<keyword evidence="3" id="KW-1185">Reference proteome</keyword>
<evidence type="ECO:0000313" key="2">
    <source>
        <dbReference type="EMBL" id="KAJ5472725.1"/>
    </source>
</evidence>
<dbReference type="Proteomes" id="UP001147760">
    <property type="component" value="Unassembled WGS sequence"/>
</dbReference>
<dbReference type="EMBL" id="JAPWDO010000004">
    <property type="protein sequence ID" value="KAJ5472725.1"/>
    <property type="molecule type" value="Genomic_DNA"/>
</dbReference>
<accession>A0A9W9WS96</accession>
<gene>
    <name evidence="2" type="ORF">N7530_006726</name>
</gene>
<feature type="region of interest" description="Disordered" evidence="1">
    <location>
        <begin position="72"/>
        <end position="97"/>
    </location>
</feature>
<organism evidence="2 3">
    <name type="scientific">Penicillium desertorum</name>
    <dbReference type="NCBI Taxonomy" id="1303715"/>
    <lineage>
        <taxon>Eukaryota</taxon>
        <taxon>Fungi</taxon>
        <taxon>Dikarya</taxon>
        <taxon>Ascomycota</taxon>
        <taxon>Pezizomycotina</taxon>
        <taxon>Eurotiomycetes</taxon>
        <taxon>Eurotiomycetidae</taxon>
        <taxon>Eurotiales</taxon>
        <taxon>Aspergillaceae</taxon>
        <taxon>Penicillium</taxon>
    </lineage>
</organism>
<sequence length="97" mass="10745">MDSFPRCTDHVSDIFLELSADQITHSHTEIMKSRRECLALLVEAYTLPDGNTSENVVAARSALADHYRTLGEEQKAEEVMPSVESPTGDDLPSEQPL</sequence>
<protein>
    <submittedName>
        <fullName evidence="2">Uncharacterized protein</fullName>
    </submittedName>
</protein>
<proteinExistence type="predicted"/>
<comment type="caution">
    <text evidence="2">The sequence shown here is derived from an EMBL/GenBank/DDBJ whole genome shotgun (WGS) entry which is preliminary data.</text>
</comment>
<dbReference type="AlphaFoldDB" id="A0A9W9WS96"/>
<evidence type="ECO:0000313" key="3">
    <source>
        <dbReference type="Proteomes" id="UP001147760"/>
    </source>
</evidence>
<name>A0A9W9WS96_9EURO</name>
<reference evidence="2" key="1">
    <citation type="submission" date="2022-12" db="EMBL/GenBank/DDBJ databases">
        <authorList>
            <person name="Petersen C."/>
        </authorList>
    </citation>
    <scope>NUCLEOTIDE SEQUENCE</scope>
    <source>
        <strain evidence="2">IBT 17660</strain>
    </source>
</reference>
<evidence type="ECO:0000256" key="1">
    <source>
        <dbReference type="SAM" id="MobiDB-lite"/>
    </source>
</evidence>